<proteinExistence type="predicted"/>
<name>X1DDC8_9ZZZZ</name>
<accession>X1DDC8</accession>
<sequence length="40" mass="4719">NNLVEFLQENLFTYINTEGSDVQGHYPLYKLLNNKIFNSK</sequence>
<evidence type="ECO:0000313" key="1">
    <source>
        <dbReference type="EMBL" id="GAH18222.1"/>
    </source>
</evidence>
<gene>
    <name evidence="1" type="ORF">S01H4_53450</name>
</gene>
<reference evidence="1" key="1">
    <citation type="journal article" date="2014" name="Front. Microbiol.">
        <title>High frequency of phylogenetically diverse reductive dehalogenase-homologous genes in deep subseafloor sedimentary metagenomes.</title>
        <authorList>
            <person name="Kawai M."/>
            <person name="Futagami T."/>
            <person name="Toyoda A."/>
            <person name="Takaki Y."/>
            <person name="Nishi S."/>
            <person name="Hori S."/>
            <person name="Arai W."/>
            <person name="Tsubouchi T."/>
            <person name="Morono Y."/>
            <person name="Uchiyama I."/>
            <person name="Ito T."/>
            <person name="Fujiyama A."/>
            <person name="Inagaki F."/>
            <person name="Takami H."/>
        </authorList>
    </citation>
    <scope>NUCLEOTIDE SEQUENCE</scope>
    <source>
        <strain evidence="1">Expedition CK06-06</strain>
    </source>
</reference>
<dbReference type="AlphaFoldDB" id="X1DDC8"/>
<comment type="caution">
    <text evidence="1">The sequence shown here is derived from an EMBL/GenBank/DDBJ whole genome shotgun (WGS) entry which is preliminary data.</text>
</comment>
<protein>
    <submittedName>
        <fullName evidence="1">Uncharacterized protein</fullName>
    </submittedName>
</protein>
<feature type="non-terminal residue" evidence="1">
    <location>
        <position position="1"/>
    </location>
</feature>
<dbReference type="EMBL" id="BART01030655">
    <property type="protein sequence ID" value="GAH18222.1"/>
    <property type="molecule type" value="Genomic_DNA"/>
</dbReference>
<organism evidence="1">
    <name type="scientific">marine sediment metagenome</name>
    <dbReference type="NCBI Taxonomy" id="412755"/>
    <lineage>
        <taxon>unclassified sequences</taxon>
        <taxon>metagenomes</taxon>
        <taxon>ecological metagenomes</taxon>
    </lineage>
</organism>